<dbReference type="Pfam" id="PF00689">
    <property type="entry name" value="Cation_ATPase_C"/>
    <property type="match status" value="1"/>
</dbReference>
<dbReference type="SUPFAM" id="SSF81653">
    <property type="entry name" value="Calcium ATPase, transduction domain A"/>
    <property type="match status" value="1"/>
</dbReference>
<reference evidence="11 12" key="1">
    <citation type="journal article" date="2020" name="Microorganisms">
        <title>Osmotic Adaptation and Compatible Solute Biosynthesis of Phototrophic Bacteria as Revealed from Genome Analyses.</title>
        <authorList>
            <person name="Imhoff J.F."/>
            <person name="Rahn T."/>
            <person name="Kunzel S."/>
            <person name="Keller A."/>
            <person name="Neulinger S.C."/>
        </authorList>
    </citation>
    <scope>NUCLEOTIDE SEQUENCE [LARGE SCALE GENOMIC DNA]</scope>
    <source>
        <strain evidence="11 12">DSM 6210</strain>
    </source>
</reference>
<evidence type="ECO:0000259" key="10">
    <source>
        <dbReference type="SMART" id="SM00831"/>
    </source>
</evidence>
<dbReference type="PROSITE" id="PS00154">
    <property type="entry name" value="ATPASE_E1_E2"/>
    <property type="match status" value="1"/>
</dbReference>
<dbReference type="InterPro" id="IPR050510">
    <property type="entry name" value="Cation_transp_ATPase_P-type"/>
</dbReference>
<dbReference type="SFLD" id="SFLDG00002">
    <property type="entry name" value="C1.7:_P-type_atpase_like"/>
    <property type="match status" value="1"/>
</dbReference>
<keyword evidence="4" id="KW-0547">Nucleotide-binding</keyword>
<evidence type="ECO:0000256" key="7">
    <source>
        <dbReference type="ARBA" id="ARBA00022989"/>
    </source>
</evidence>
<dbReference type="InterPro" id="IPR018303">
    <property type="entry name" value="ATPase_P-typ_P_site"/>
</dbReference>
<dbReference type="EMBL" id="NRRV01000014">
    <property type="protein sequence ID" value="MBK1630636.1"/>
    <property type="molecule type" value="Genomic_DNA"/>
</dbReference>
<dbReference type="InterPro" id="IPR023214">
    <property type="entry name" value="HAD_sf"/>
</dbReference>
<dbReference type="SFLD" id="SFLDS00003">
    <property type="entry name" value="Haloacid_Dehalogenase"/>
    <property type="match status" value="1"/>
</dbReference>
<dbReference type="Proteomes" id="UP000748752">
    <property type="component" value="Unassembled WGS sequence"/>
</dbReference>
<accession>A0ABS1CFE8</accession>
<dbReference type="PRINTS" id="PR00119">
    <property type="entry name" value="CATATPASE"/>
</dbReference>
<evidence type="ECO:0000256" key="1">
    <source>
        <dbReference type="ARBA" id="ARBA00004141"/>
    </source>
</evidence>
<dbReference type="InterPro" id="IPR004014">
    <property type="entry name" value="ATPase_P-typ_cation-transptr_N"/>
</dbReference>
<feature type="transmembrane region" description="Helical" evidence="9">
    <location>
        <begin position="397"/>
        <end position="420"/>
    </location>
</feature>
<evidence type="ECO:0000256" key="3">
    <source>
        <dbReference type="ARBA" id="ARBA00022692"/>
    </source>
</evidence>
<dbReference type="PANTHER" id="PTHR43294">
    <property type="entry name" value="SODIUM/POTASSIUM-TRANSPORTING ATPASE SUBUNIT ALPHA"/>
    <property type="match status" value="1"/>
</dbReference>
<feature type="transmembrane region" description="Helical" evidence="9">
    <location>
        <begin position="215"/>
        <end position="248"/>
    </location>
</feature>
<dbReference type="Gene3D" id="1.20.1110.10">
    <property type="entry name" value="Calcium-transporting ATPase, transmembrane domain"/>
    <property type="match status" value="1"/>
</dbReference>
<dbReference type="PRINTS" id="PR00120">
    <property type="entry name" value="HATPASE"/>
</dbReference>
<organism evidence="11 12">
    <name type="scientific">Thiohalocapsa halophila</name>
    <dbReference type="NCBI Taxonomy" id="69359"/>
    <lineage>
        <taxon>Bacteria</taxon>
        <taxon>Pseudomonadati</taxon>
        <taxon>Pseudomonadota</taxon>
        <taxon>Gammaproteobacteria</taxon>
        <taxon>Chromatiales</taxon>
        <taxon>Chromatiaceae</taxon>
        <taxon>Thiohalocapsa</taxon>
    </lineage>
</organism>
<protein>
    <recommendedName>
        <fullName evidence="10">Cation-transporting P-type ATPase N-terminal domain-containing protein</fullName>
    </recommendedName>
</protein>
<evidence type="ECO:0000256" key="4">
    <source>
        <dbReference type="ARBA" id="ARBA00022741"/>
    </source>
</evidence>
<dbReference type="PANTHER" id="PTHR43294:SF20">
    <property type="entry name" value="P-TYPE ATPASE"/>
    <property type="match status" value="1"/>
</dbReference>
<feature type="domain" description="Cation-transporting P-type ATPase N-terminal" evidence="10">
    <location>
        <begin position="155"/>
        <end position="228"/>
    </location>
</feature>
<keyword evidence="5" id="KW-0067">ATP-binding</keyword>
<dbReference type="SFLD" id="SFLDF00027">
    <property type="entry name" value="p-type_atpase"/>
    <property type="match status" value="1"/>
</dbReference>
<keyword evidence="8 9" id="KW-0472">Membrane</keyword>
<gene>
    <name evidence="11" type="ORF">CKO31_07735</name>
</gene>
<evidence type="ECO:0000256" key="9">
    <source>
        <dbReference type="SAM" id="Phobius"/>
    </source>
</evidence>
<dbReference type="Pfam" id="PF00690">
    <property type="entry name" value="Cation_ATPase_N"/>
    <property type="match status" value="1"/>
</dbReference>
<comment type="similarity">
    <text evidence="2">Belongs to the cation transport ATPase (P-type) (TC 3.A.3) family. Type IIA subfamily.</text>
</comment>
<dbReference type="Gene3D" id="2.70.150.10">
    <property type="entry name" value="Calcium-transporting ATPase, cytoplasmic transduction domain A"/>
    <property type="match status" value="1"/>
</dbReference>
<evidence type="ECO:0000313" key="11">
    <source>
        <dbReference type="EMBL" id="MBK1630636.1"/>
    </source>
</evidence>
<sequence>MSDPVSAVPATARVVPVHARCRDRVRLEVHGLYRMPILQRRLERALSAVGGIQRVSASTSTGRVLVCFAAPMTLPQLVALVDEQLGEQPPLRRRAGLRAYPQSRSLAAFTAVLRGLGRLVARPLVQPLGQPAAGALAGSAALSQPRELEAQPIRTWFAMTLADVEQALATTDTGLSREAVDERLRRFGHNALTAAETRSGIAIFVSQFNSLPVGLLAVSAGVAVATGGMLDAAVILGVVMINGVIGFVTERQAERTIESLTQTGARSVKALRGGETVTVPVEDIVPGDVLLLAPGDYIAADIRLLRAHRLSVDESALTGESMPVSKDQEFIAKDDTPLGDRRNMGYMGTHVTGGNGRGLVVATAAATELGQIQTMVGEAESPETPMQKQLGRMGTQLALLSGGVCAGVFGVGVLRGYAWLEMLKASVSLAVAAVPEGLPAVATTTLAMGINDMRRRNVAVRHLDAVETLGSVQVFCMDKTGTLTMNRMAVVAVHGGGQRFKVASHKLTDEDGHAVDPLEREELVRLMQVVSLCSEAELKGVPGKWQYEGSPTENALVELAVEAGIDVPALRDERPRLKTRYRAEGRPYMSSLHPYKDDKHLLAVKGSPDEVLALCTTMLRDGKKVRLTKAMRAEITNENQRMAGQALRVLGAAYRELDEGAMPEKTGQLCWLGLAGMADPMRPGMDSLIAQYHQAGIETIMITGDQSATAYAIGKELGLSGEKPLQVLESNKLDEMDPELLAGLVRNVHVFARVSPAHKLKIVRALQEAGMVVAMTGDGINDGPALKAADIGVAMGESGTNVAREVSDVVLEDDNLHTMTIAVAQGRTIYNNIRKMIHFMVSTNLTEIEVMLAGVMLGWGEAMNPMQLLWINLVTDIFPGLALSMEPAEPDIMDRPPRDPEEAIITRKDLKRMTFESGIIGLGTAGAFVYGMRKYGLGPAPSTLAFNTLVMNELTHALSSRSRYRNVFGGEKLAPNKHLTRAVLGMAALQVVVSVVPGARRLLGTVPLGWMDLAAIGAGVILPLIVNEATKPAYRGPEHAVALEAQPEG</sequence>
<dbReference type="InterPro" id="IPR001757">
    <property type="entry name" value="P_typ_ATPase"/>
</dbReference>
<dbReference type="SUPFAM" id="SSF81660">
    <property type="entry name" value="Metal cation-transporting ATPase, ATP-binding domain N"/>
    <property type="match status" value="1"/>
</dbReference>
<evidence type="ECO:0000256" key="6">
    <source>
        <dbReference type="ARBA" id="ARBA00022967"/>
    </source>
</evidence>
<evidence type="ECO:0000256" key="2">
    <source>
        <dbReference type="ARBA" id="ARBA00005675"/>
    </source>
</evidence>
<comment type="caution">
    <text evidence="11">The sequence shown here is derived from an EMBL/GenBank/DDBJ whole genome shotgun (WGS) entry which is preliminary data.</text>
</comment>
<dbReference type="Gene3D" id="3.40.1110.10">
    <property type="entry name" value="Calcium-transporting ATPase, cytoplasmic domain N"/>
    <property type="match status" value="1"/>
</dbReference>
<dbReference type="Gene3D" id="3.40.50.1000">
    <property type="entry name" value="HAD superfamily/HAD-like"/>
    <property type="match status" value="1"/>
</dbReference>
<dbReference type="SUPFAM" id="SSF81665">
    <property type="entry name" value="Calcium ATPase, transmembrane domain M"/>
    <property type="match status" value="1"/>
</dbReference>
<dbReference type="NCBIfam" id="TIGR01494">
    <property type="entry name" value="ATPase_P-type"/>
    <property type="match status" value="2"/>
</dbReference>
<keyword evidence="6" id="KW-1278">Translocase</keyword>
<evidence type="ECO:0000256" key="5">
    <source>
        <dbReference type="ARBA" id="ARBA00022840"/>
    </source>
</evidence>
<proteinExistence type="inferred from homology"/>
<evidence type="ECO:0000313" key="12">
    <source>
        <dbReference type="Proteomes" id="UP000748752"/>
    </source>
</evidence>
<comment type="subcellular location">
    <subcellularLocation>
        <location evidence="1">Membrane</location>
        <topology evidence="1">Multi-pass membrane protein</topology>
    </subcellularLocation>
</comment>
<evidence type="ECO:0000256" key="8">
    <source>
        <dbReference type="ARBA" id="ARBA00023136"/>
    </source>
</evidence>
<dbReference type="InterPro" id="IPR008250">
    <property type="entry name" value="ATPase_P-typ_transduc_dom_A_sf"/>
</dbReference>
<dbReference type="Pfam" id="PF00122">
    <property type="entry name" value="E1-E2_ATPase"/>
    <property type="match status" value="1"/>
</dbReference>
<dbReference type="InterPro" id="IPR059000">
    <property type="entry name" value="ATPase_P-type_domA"/>
</dbReference>
<dbReference type="SMART" id="SM00831">
    <property type="entry name" value="Cation_ATPase_N"/>
    <property type="match status" value="1"/>
</dbReference>
<name>A0ABS1CFE8_9GAMM</name>
<keyword evidence="7 9" id="KW-1133">Transmembrane helix</keyword>
<dbReference type="InterPro" id="IPR023298">
    <property type="entry name" value="ATPase_P-typ_TM_dom_sf"/>
</dbReference>
<dbReference type="InterPro" id="IPR023299">
    <property type="entry name" value="ATPase_P-typ_cyto_dom_N"/>
</dbReference>
<keyword evidence="12" id="KW-1185">Reference proteome</keyword>
<keyword evidence="3 9" id="KW-0812">Transmembrane</keyword>
<dbReference type="RefSeq" id="WP_200235698.1">
    <property type="nucleotide sequence ID" value="NZ_NRRV01000014.1"/>
</dbReference>
<dbReference type="InterPro" id="IPR036412">
    <property type="entry name" value="HAD-like_sf"/>
</dbReference>
<dbReference type="InterPro" id="IPR044492">
    <property type="entry name" value="P_typ_ATPase_HD_dom"/>
</dbReference>
<dbReference type="SUPFAM" id="SSF56784">
    <property type="entry name" value="HAD-like"/>
    <property type="match status" value="1"/>
</dbReference>
<dbReference type="Pfam" id="PF13246">
    <property type="entry name" value="Cation_ATPase"/>
    <property type="match status" value="1"/>
</dbReference>
<dbReference type="InterPro" id="IPR006068">
    <property type="entry name" value="ATPase_P-typ_cation-transptr_C"/>
</dbReference>